<dbReference type="Proteomes" id="UP000216074">
    <property type="component" value="Unassembled WGS sequence"/>
</dbReference>
<evidence type="ECO:0000256" key="1">
    <source>
        <dbReference type="ARBA" id="ARBA00022670"/>
    </source>
</evidence>
<feature type="compositionally biased region" description="Low complexity" evidence="3">
    <location>
        <begin position="166"/>
        <end position="182"/>
    </location>
</feature>
<reference evidence="6 7" key="1">
    <citation type="journal article" date="2017" name="BMC Genomics">
        <title>Comparative genomic and phylogenomic analyses of the Bifidobacteriaceae family.</title>
        <authorList>
            <person name="Lugli G.A."/>
            <person name="Milani C."/>
            <person name="Turroni F."/>
            <person name="Duranti S."/>
            <person name="Mancabelli L."/>
            <person name="Mangifesta M."/>
            <person name="Ferrario C."/>
            <person name="Modesto M."/>
            <person name="Mattarelli P."/>
            <person name="Jiri K."/>
            <person name="van Sinderen D."/>
            <person name="Ventura M."/>
        </authorList>
    </citation>
    <scope>NUCLEOTIDE SEQUENCE [LARGE SCALE GENOMIC DNA]</scope>
    <source>
        <strain evidence="6 7">DSM 100202</strain>
    </source>
</reference>
<dbReference type="GO" id="GO:0004252">
    <property type="term" value="F:serine-type endopeptidase activity"/>
    <property type="evidence" value="ECO:0007669"/>
    <property type="project" value="InterPro"/>
</dbReference>
<keyword evidence="1" id="KW-0645">Protease</keyword>
<dbReference type="Pfam" id="PF13365">
    <property type="entry name" value="Trypsin_2"/>
    <property type="match status" value="1"/>
</dbReference>
<dbReference type="PROSITE" id="PS50106">
    <property type="entry name" value="PDZ"/>
    <property type="match status" value="1"/>
</dbReference>
<dbReference type="SUPFAM" id="SSF50494">
    <property type="entry name" value="Trypsin-like serine proteases"/>
    <property type="match status" value="1"/>
</dbReference>
<keyword evidence="4" id="KW-0472">Membrane</keyword>
<dbReference type="InterPro" id="IPR001478">
    <property type="entry name" value="PDZ"/>
</dbReference>
<protein>
    <submittedName>
        <fullName evidence="6">Peptidase</fullName>
    </submittedName>
</protein>
<dbReference type="EMBL" id="MWWY01000016">
    <property type="protein sequence ID" value="OZG64929.1"/>
    <property type="molecule type" value="Genomic_DNA"/>
</dbReference>
<dbReference type="OrthoDB" id="9758917at2"/>
<organism evidence="6 7">
    <name type="scientific">Bifidobacterium hapali</name>
    <dbReference type="NCBI Taxonomy" id="1630172"/>
    <lineage>
        <taxon>Bacteria</taxon>
        <taxon>Bacillati</taxon>
        <taxon>Actinomycetota</taxon>
        <taxon>Actinomycetes</taxon>
        <taxon>Bifidobacteriales</taxon>
        <taxon>Bifidobacteriaceae</taxon>
        <taxon>Bifidobacterium</taxon>
    </lineage>
</organism>
<keyword evidence="7" id="KW-1185">Reference proteome</keyword>
<dbReference type="SUPFAM" id="SSF50156">
    <property type="entry name" value="PDZ domain-like"/>
    <property type="match status" value="1"/>
</dbReference>
<name>A0A261G0H6_9BIFI</name>
<evidence type="ECO:0000256" key="3">
    <source>
        <dbReference type="SAM" id="MobiDB-lite"/>
    </source>
</evidence>
<evidence type="ECO:0000259" key="5">
    <source>
        <dbReference type="PROSITE" id="PS50106"/>
    </source>
</evidence>
<feature type="compositionally biased region" description="Low complexity" evidence="3">
    <location>
        <begin position="80"/>
        <end position="114"/>
    </location>
</feature>
<feature type="region of interest" description="Disordered" evidence="3">
    <location>
        <begin position="336"/>
        <end position="355"/>
    </location>
</feature>
<feature type="compositionally biased region" description="Low complexity" evidence="3">
    <location>
        <begin position="229"/>
        <end position="260"/>
    </location>
</feature>
<feature type="region of interest" description="Disordered" evidence="3">
    <location>
        <begin position="1"/>
        <end position="294"/>
    </location>
</feature>
<feature type="compositionally biased region" description="Polar residues" evidence="3">
    <location>
        <begin position="28"/>
        <end position="50"/>
    </location>
</feature>
<comment type="caution">
    <text evidence="6">The sequence shown here is derived from an EMBL/GenBank/DDBJ whole genome shotgun (WGS) entry which is preliminary data.</text>
</comment>
<dbReference type="Pfam" id="PF13180">
    <property type="entry name" value="PDZ_2"/>
    <property type="match status" value="1"/>
</dbReference>
<evidence type="ECO:0000313" key="7">
    <source>
        <dbReference type="Proteomes" id="UP000216074"/>
    </source>
</evidence>
<accession>A0A261G0H6</accession>
<feature type="domain" description="PDZ" evidence="5">
    <location>
        <begin position="557"/>
        <end position="631"/>
    </location>
</feature>
<feature type="region of interest" description="Disordered" evidence="3">
    <location>
        <begin position="669"/>
        <end position="723"/>
    </location>
</feature>
<dbReference type="GO" id="GO:0006508">
    <property type="term" value="P:proteolysis"/>
    <property type="evidence" value="ECO:0007669"/>
    <property type="project" value="UniProtKB-KW"/>
</dbReference>
<dbReference type="Gene3D" id="2.40.10.120">
    <property type="match status" value="1"/>
</dbReference>
<keyword evidence="4" id="KW-1133">Transmembrane helix</keyword>
<dbReference type="PRINTS" id="PR00834">
    <property type="entry name" value="PROTEASES2C"/>
</dbReference>
<dbReference type="RefSeq" id="WP_094729440.1">
    <property type="nucleotide sequence ID" value="NZ_MWWY01000016.1"/>
</dbReference>
<feature type="compositionally biased region" description="Low complexity" evidence="3">
    <location>
        <begin position="192"/>
        <end position="221"/>
    </location>
</feature>
<dbReference type="Gene3D" id="2.30.42.10">
    <property type="match status" value="1"/>
</dbReference>
<feature type="compositionally biased region" description="Low complexity" evidence="3">
    <location>
        <begin position="271"/>
        <end position="282"/>
    </location>
</feature>
<feature type="compositionally biased region" description="Low complexity" evidence="3">
    <location>
        <begin position="342"/>
        <end position="355"/>
    </location>
</feature>
<feature type="compositionally biased region" description="Low complexity" evidence="3">
    <location>
        <begin position="125"/>
        <end position="142"/>
    </location>
</feature>
<dbReference type="PANTHER" id="PTHR43343:SF3">
    <property type="entry name" value="PROTEASE DO-LIKE 8, CHLOROPLASTIC"/>
    <property type="match status" value="1"/>
</dbReference>
<sequence length="723" mass="71977">MAEEHNNDWLAGSGEQSGDAQQAAPANDGQTSPIQTNNDTTGDQPTVTLPTATGTSVASQSATSSTADTTPIEPLTGTFSSPASTSSTADSTAATTPITPVPAADDTPNYAAAAGESTVISSAPTANDTATSSAGTAAPSASDQPTQQYRPAPEYGAYGPTPTQPAPSQSAPQQNAQPHNQPFGGLFGNPFANANNANQNAQNANVGAASNGQNQQNANRNPFSNPFLAGQSQQNAQGQPQNQQNQPQQGGQVPSQNGQPAQQPPFPPYGNGPFGPYAPANGQPGQPVVPNGNKTNNKTASGVVIGVVAALVSAALCLGVGYYGLTSGWVTIPSSSSLTNVNSNKSGSGSATTKSGEAVDWSAVASSVSDSVVSIQTTLSNGTAKGSGAVIDTEGHIVTNNHVISGAQQIQVTLANGNMYTAKLVGTDTTTDLAVIKLDNPPSDLKAVEFADSDKLAVGENVMAIGNPLGYDDTATTGIVSALNRPVTVTDDNNNEIVTNAVQIDAAINPGNSGGPTFNGAGQVIGINSSIASTATSSESAGSIGIGFAIPANLVKRVAEEIIKDGSVKHVALGVVVSTDTASADGVTRSGAKVTRPSAGGSAVVSGGPADKAGLKEGDVIVAFNGNAVNSHFSLLGFVRASALGDKATLTIVRDGKTMEVEVTLDQEEAAVNGSSSSSSNGNNGSNGNGNGNGSNGNGNGSNGNSDGGTGDNGGFSDPFNLW</sequence>
<dbReference type="SMART" id="SM00228">
    <property type="entry name" value="PDZ"/>
    <property type="match status" value="1"/>
</dbReference>
<evidence type="ECO:0000313" key="6">
    <source>
        <dbReference type="EMBL" id="OZG64929.1"/>
    </source>
</evidence>
<dbReference type="InterPro" id="IPR009003">
    <property type="entry name" value="Peptidase_S1_PA"/>
</dbReference>
<feature type="transmembrane region" description="Helical" evidence="4">
    <location>
        <begin position="303"/>
        <end position="325"/>
    </location>
</feature>
<feature type="compositionally biased region" description="Low complexity" evidence="3">
    <location>
        <begin position="673"/>
        <end position="684"/>
    </location>
</feature>
<proteinExistence type="predicted"/>
<feature type="compositionally biased region" description="Low complexity" evidence="3">
    <location>
        <begin position="51"/>
        <end position="70"/>
    </location>
</feature>
<feature type="compositionally biased region" description="Gly residues" evidence="3">
    <location>
        <begin position="685"/>
        <end position="714"/>
    </location>
</feature>
<dbReference type="AlphaFoldDB" id="A0A261G0H6"/>
<evidence type="ECO:0000256" key="4">
    <source>
        <dbReference type="SAM" id="Phobius"/>
    </source>
</evidence>
<dbReference type="PANTHER" id="PTHR43343">
    <property type="entry name" value="PEPTIDASE S12"/>
    <property type="match status" value="1"/>
</dbReference>
<dbReference type="InterPro" id="IPR051201">
    <property type="entry name" value="Chloro_Bact_Ser_Proteases"/>
</dbReference>
<evidence type="ECO:0000256" key="2">
    <source>
        <dbReference type="ARBA" id="ARBA00022801"/>
    </source>
</evidence>
<keyword evidence="4" id="KW-0812">Transmembrane</keyword>
<dbReference type="InterPro" id="IPR036034">
    <property type="entry name" value="PDZ_sf"/>
</dbReference>
<dbReference type="InterPro" id="IPR001940">
    <property type="entry name" value="Peptidase_S1C"/>
</dbReference>
<gene>
    <name evidence="6" type="ORF">BHAP_0783</name>
</gene>
<keyword evidence="2" id="KW-0378">Hydrolase</keyword>